<sequence>MISLHNFVTQSLCWLASIAALGLGRCGTVFFCARERNIPPVVVMMERKLRSSSIPVKQAVIHVSTGLRNLHAGTVRLSGGCARHILLARSNVLCTHVPGNAQLPPAGIPSHIRVIRVDWAAGGGV</sequence>
<dbReference type="EMBL" id="GGFL01016094">
    <property type="protein sequence ID" value="MBW80272.1"/>
    <property type="molecule type" value="Transcribed_RNA"/>
</dbReference>
<dbReference type="AlphaFoldDB" id="A0A2M4DRY1"/>
<feature type="signal peptide" evidence="1">
    <location>
        <begin position="1"/>
        <end position="24"/>
    </location>
</feature>
<accession>A0A2M4DRY1</accession>
<protein>
    <submittedName>
        <fullName evidence="2">Putative secreted protein</fullName>
    </submittedName>
</protein>
<feature type="chain" id="PRO_5014999245" evidence="1">
    <location>
        <begin position="25"/>
        <end position="125"/>
    </location>
</feature>
<evidence type="ECO:0000256" key="1">
    <source>
        <dbReference type="SAM" id="SignalP"/>
    </source>
</evidence>
<keyword evidence="1" id="KW-0732">Signal</keyword>
<reference evidence="2" key="1">
    <citation type="submission" date="2018-01" db="EMBL/GenBank/DDBJ databases">
        <title>An insight into the sialome of Amazonian anophelines.</title>
        <authorList>
            <person name="Ribeiro J.M."/>
            <person name="Scarpassa V."/>
            <person name="Calvo E."/>
        </authorList>
    </citation>
    <scope>NUCLEOTIDE SEQUENCE</scope>
</reference>
<organism evidence="2">
    <name type="scientific">Anopheles darlingi</name>
    <name type="common">Mosquito</name>
    <dbReference type="NCBI Taxonomy" id="43151"/>
    <lineage>
        <taxon>Eukaryota</taxon>
        <taxon>Metazoa</taxon>
        <taxon>Ecdysozoa</taxon>
        <taxon>Arthropoda</taxon>
        <taxon>Hexapoda</taxon>
        <taxon>Insecta</taxon>
        <taxon>Pterygota</taxon>
        <taxon>Neoptera</taxon>
        <taxon>Endopterygota</taxon>
        <taxon>Diptera</taxon>
        <taxon>Nematocera</taxon>
        <taxon>Culicoidea</taxon>
        <taxon>Culicidae</taxon>
        <taxon>Anophelinae</taxon>
        <taxon>Anopheles</taxon>
    </lineage>
</organism>
<evidence type="ECO:0000313" key="2">
    <source>
        <dbReference type="EMBL" id="MBW80272.1"/>
    </source>
</evidence>
<name>A0A2M4DRY1_ANODA</name>
<proteinExistence type="predicted"/>